<dbReference type="Proteomes" id="UP000653002">
    <property type="component" value="Unassembled WGS sequence"/>
</dbReference>
<name>A0A8I0H4J0_XANCI</name>
<dbReference type="EMBL" id="JAABFR010001979">
    <property type="protein sequence ID" value="MBD4339066.1"/>
    <property type="molecule type" value="Genomic_DNA"/>
</dbReference>
<comment type="caution">
    <text evidence="1">The sequence shown here is derived from an EMBL/GenBank/DDBJ whole genome shotgun (WGS) entry which is preliminary data.</text>
</comment>
<evidence type="ECO:0000313" key="1">
    <source>
        <dbReference type="EMBL" id="MBD4339066.1"/>
    </source>
</evidence>
<protein>
    <submittedName>
        <fullName evidence="1">Xanthine dehydrogenase family protein subunit M</fullName>
    </submittedName>
</protein>
<feature type="non-terminal residue" evidence="1">
    <location>
        <position position="80"/>
    </location>
</feature>
<gene>
    <name evidence="1" type="ORF">GUH15_24025</name>
</gene>
<sequence>MNADGTASVTPVNGFITGPQKTILRPDQAVTAILIGLKQFEGFVSAFHKIGSRERVSISREGLAAAVRLDENGKVEQARL</sequence>
<proteinExistence type="predicted"/>
<organism evidence="1 2">
    <name type="scientific">Xanthomonas citri pv. citri</name>
    <dbReference type="NCBI Taxonomy" id="611301"/>
    <lineage>
        <taxon>Bacteria</taxon>
        <taxon>Pseudomonadati</taxon>
        <taxon>Pseudomonadota</taxon>
        <taxon>Gammaproteobacteria</taxon>
        <taxon>Lysobacterales</taxon>
        <taxon>Lysobacteraceae</taxon>
        <taxon>Xanthomonas</taxon>
    </lineage>
</organism>
<evidence type="ECO:0000313" key="2">
    <source>
        <dbReference type="Proteomes" id="UP000653002"/>
    </source>
</evidence>
<accession>A0A8I0H4J0</accession>
<reference evidence="1" key="1">
    <citation type="submission" date="2020-01" db="EMBL/GenBank/DDBJ databases">
        <authorList>
            <person name="Richard D."/>
        </authorList>
    </citation>
    <scope>NUCLEOTIDE SEQUENCE</scope>
    <source>
        <strain evidence="1">JP541</strain>
    </source>
</reference>
<dbReference type="AlphaFoldDB" id="A0A8I0H4J0"/>